<dbReference type="Gene3D" id="3.10.620.30">
    <property type="match status" value="1"/>
</dbReference>
<protein>
    <recommendedName>
        <fullName evidence="4">Transglutaminase-like cysteine proteinase</fullName>
    </recommendedName>
</protein>
<sequence>MGATRCLTTVVRAMLMLVASQAPAEANPRSATGSPATRPLAMVVIGVAPAPKAFYPFCEKNPGECVVRGDAAAFRTTPERLAELEAVNREVNGTIRQVTDLEHFGVSDVWGFPDDGAGDCEDFALLKRRKLITLGWPSGRLLITAALDQNREGHAVLTAVTDGGDVVLDNKRDDIRNWRSTGYSFLTRQSQEVPSRWVFTAPPSEIQVALKRANTGVGARNMRAASGQR</sequence>
<dbReference type="AlphaFoldDB" id="A0A917I4W3"/>
<accession>A0A917I4W3</accession>
<evidence type="ECO:0000313" key="3">
    <source>
        <dbReference type="Proteomes" id="UP000603912"/>
    </source>
</evidence>
<evidence type="ECO:0000256" key="1">
    <source>
        <dbReference type="SAM" id="SignalP"/>
    </source>
</evidence>
<organism evidence="2 3">
    <name type="scientific">Alsobacter metallidurans</name>
    <dbReference type="NCBI Taxonomy" id="340221"/>
    <lineage>
        <taxon>Bacteria</taxon>
        <taxon>Pseudomonadati</taxon>
        <taxon>Pseudomonadota</taxon>
        <taxon>Alphaproteobacteria</taxon>
        <taxon>Hyphomicrobiales</taxon>
        <taxon>Alsobacteraceae</taxon>
        <taxon>Alsobacter</taxon>
    </lineage>
</organism>
<dbReference type="PANTHER" id="PTHR39327:SF1">
    <property type="entry name" value="BLR5470 PROTEIN"/>
    <property type="match status" value="1"/>
</dbReference>
<name>A0A917I4W3_9HYPH</name>
<keyword evidence="3" id="KW-1185">Reference proteome</keyword>
<proteinExistence type="predicted"/>
<feature type="signal peptide" evidence="1">
    <location>
        <begin position="1"/>
        <end position="24"/>
    </location>
</feature>
<dbReference type="EMBL" id="BMES01000001">
    <property type="protein sequence ID" value="GGH14985.1"/>
    <property type="molecule type" value="Genomic_DNA"/>
</dbReference>
<evidence type="ECO:0008006" key="4">
    <source>
        <dbReference type="Google" id="ProtNLM"/>
    </source>
</evidence>
<dbReference type="InterPro" id="IPR010319">
    <property type="entry name" value="Transglutaminase-like_Cys_pept"/>
</dbReference>
<reference evidence="2" key="1">
    <citation type="journal article" date="2014" name="Int. J. Syst. Evol. Microbiol.">
        <title>Complete genome sequence of Corynebacterium casei LMG S-19264T (=DSM 44701T), isolated from a smear-ripened cheese.</title>
        <authorList>
            <consortium name="US DOE Joint Genome Institute (JGI-PGF)"/>
            <person name="Walter F."/>
            <person name="Albersmeier A."/>
            <person name="Kalinowski J."/>
            <person name="Ruckert C."/>
        </authorList>
    </citation>
    <scope>NUCLEOTIDE SEQUENCE</scope>
    <source>
        <strain evidence="2">CGMCC 1.12214</strain>
    </source>
</reference>
<reference evidence="2" key="2">
    <citation type="submission" date="2020-09" db="EMBL/GenBank/DDBJ databases">
        <authorList>
            <person name="Sun Q."/>
            <person name="Zhou Y."/>
        </authorList>
    </citation>
    <scope>NUCLEOTIDE SEQUENCE</scope>
    <source>
        <strain evidence="2">CGMCC 1.12214</strain>
    </source>
</reference>
<comment type="caution">
    <text evidence="2">The sequence shown here is derived from an EMBL/GenBank/DDBJ whole genome shotgun (WGS) entry which is preliminary data.</text>
</comment>
<evidence type="ECO:0000313" key="2">
    <source>
        <dbReference type="EMBL" id="GGH14985.1"/>
    </source>
</evidence>
<dbReference type="Proteomes" id="UP000603912">
    <property type="component" value="Unassembled WGS sequence"/>
</dbReference>
<feature type="chain" id="PRO_5037090362" description="Transglutaminase-like cysteine proteinase" evidence="1">
    <location>
        <begin position="25"/>
        <end position="229"/>
    </location>
</feature>
<dbReference type="Pfam" id="PF06035">
    <property type="entry name" value="Peptidase_C93"/>
    <property type="match status" value="1"/>
</dbReference>
<dbReference type="PANTHER" id="PTHR39327">
    <property type="match status" value="1"/>
</dbReference>
<keyword evidence="1" id="KW-0732">Signal</keyword>
<gene>
    <name evidence="2" type="ORF">GCM10007036_14650</name>
</gene>